<dbReference type="Pfam" id="PF02518">
    <property type="entry name" value="HATPase_c"/>
    <property type="match status" value="1"/>
</dbReference>
<dbReference type="Pfam" id="PF07730">
    <property type="entry name" value="HisKA_3"/>
    <property type="match status" value="1"/>
</dbReference>
<comment type="subcellular location">
    <subcellularLocation>
        <location evidence="7">Cytoplasm</location>
    </subcellularLocation>
</comment>
<dbReference type="PIRSF" id="PIRSF003169">
    <property type="entry name" value="STHK_DegS"/>
    <property type="match status" value="1"/>
</dbReference>
<evidence type="ECO:0000256" key="6">
    <source>
        <dbReference type="ARBA" id="ARBA00023012"/>
    </source>
</evidence>
<dbReference type="GO" id="GO:0005524">
    <property type="term" value="F:ATP binding"/>
    <property type="evidence" value="ECO:0007669"/>
    <property type="project" value="UniProtKB-UniRule"/>
</dbReference>
<dbReference type="InterPro" id="IPR036890">
    <property type="entry name" value="HATPase_C_sf"/>
</dbReference>
<feature type="domain" description="Histidine kinase" evidence="9">
    <location>
        <begin position="183"/>
        <end position="380"/>
    </location>
</feature>
<dbReference type="GO" id="GO:0004721">
    <property type="term" value="F:phosphoprotein phosphatase activity"/>
    <property type="evidence" value="ECO:0007669"/>
    <property type="project" value="UniProtKB-UniRule"/>
</dbReference>
<protein>
    <recommendedName>
        <fullName evidence="7">Signal transduction histidine-protein kinase/phosphatase DegS</fullName>
        <ecNumber evidence="7">2.7.13.3</ecNumber>
        <ecNumber evidence="7">3.1.3.-</ecNumber>
    </recommendedName>
</protein>
<gene>
    <name evidence="10" type="ORF">N781_01825</name>
</gene>
<dbReference type="InterPro" id="IPR050482">
    <property type="entry name" value="Sensor_HK_TwoCompSys"/>
</dbReference>
<keyword evidence="7" id="KW-0378">Hydrolase</keyword>
<dbReference type="InterPro" id="IPR016381">
    <property type="entry name" value="Sig_transdc_His_kinase_DegS"/>
</dbReference>
<dbReference type="EMBL" id="AVPE01000001">
    <property type="protein sequence ID" value="KGX93941.1"/>
    <property type="molecule type" value="Genomic_DNA"/>
</dbReference>
<dbReference type="InterPro" id="IPR008595">
    <property type="entry name" value="DegS"/>
</dbReference>
<dbReference type="PANTHER" id="PTHR24421:SF55">
    <property type="entry name" value="SENSOR HISTIDINE KINASE YDFH"/>
    <property type="match status" value="1"/>
</dbReference>
<dbReference type="Pfam" id="PF05384">
    <property type="entry name" value="DegS"/>
    <property type="match status" value="1"/>
</dbReference>
<keyword evidence="7" id="KW-0963">Cytoplasm</keyword>
<sequence length="380" mass="44143">MSESKIGEKALDSVIDEMIDTVANSKDEIFLIGEQSRDEFSQLQEELKETKQQVLEIIEDGDNLEQKVRFSRMRLSEVSKHFDKYSEVEIREVYEQTHQLQMDLSVRREQEKQLREKRDDLEQRLRRLNDTVEKADELGAKISVVLNYLNDDFRQVSEALEDAREKQAFGLQIIEAQEEERRKLSREIHDGPAQMLANVMLRSDLVDRTFKQRGPDEAMKEIKDVRRMVRSALYEVRRIIYDLRPMALDDLGLTPTLKKYLATVEDYNEGLQIQFTSHGREDRLHTKYEVALFRLVQEAVQNAVKHAEASIIQVSMEQKNDFVNIIVKDDGKGFDTSEKKEKSFGIVGMKERIEMLEGEITIESEIGQGTKIGIKVPLTD</sequence>
<evidence type="ECO:0000256" key="8">
    <source>
        <dbReference type="SAM" id="Coils"/>
    </source>
</evidence>
<evidence type="ECO:0000313" key="11">
    <source>
        <dbReference type="Proteomes" id="UP000030528"/>
    </source>
</evidence>
<keyword evidence="11" id="KW-1185">Reference proteome</keyword>
<dbReference type="GO" id="GO:0016020">
    <property type="term" value="C:membrane"/>
    <property type="evidence" value="ECO:0007669"/>
    <property type="project" value="InterPro"/>
</dbReference>
<evidence type="ECO:0000256" key="5">
    <source>
        <dbReference type="ARBA" id="ARBA00022840"/>
    </source>
</evidence>
<keyword evidence="4 7" id="KW-0418">Kinase</keyword>
<keyword evidence="2 7" id="KW-0808">Transferase</keyword>
<dbReference type="OrthoDB" id="9781904at2"/>
<dbReference type="Proteomes" id="UP000030528">
    <property type="component" value="Unassembled WGS sequence"/>
</dbReference>
<dbReference type="EC" id="2.7.13.3" evidence="7"/>
<comment type="caution">
    <text evidence="10">The sequence shown here is derived from an EMBL/GenBank/DDBJ whole genome shotgun (WGS) entry which is preliminary data.</text>
</comment>
<accession>A0A0A5GL01</accession>
<dbReference type="SMART" id="SM00387">
    <property type="entry name" value="HATPase_c"/>
    <property type="match status" value="1"/>
</dbReference>
<dbReference type="InterPro" id="IPR003594">
    <property type="entry name" value="HATPase_dom"/>
</dbReference>
<evidence type="ECO:0000256" key="4">
    <source>
        <dbReference type="ARBA" id="ARBA00022777"/>
    </source>
</evidence>
<dbReference type="GO" id="GO:0000155">
    <property type="term" value="F:phosphorelay sensor kinase activity"/>
    <property type="evidence" value="ECO:0007669"/>
    <property type="project" value="UniProtKB-UniRule"/>
</dbReference>
<dbReference type="GO" id="GO:0005737">
    <property type="term" value="C:cytoplasm"/>
    <property type="evidence" value="ECO:0007669"/>
    <property type="project" value="UniProtKB-SubCell"/>
</dbReference>
<dbReference type="PROSITE" id="PS50109">
    <property type="entry name" value="HIS_KIN"/>
    <property type="match status" value="1"/>
</dbReference>
<dbReference type="InterPro" id="IPR005467">
    <property type="entry name" value="His_kinase_dom"/>
</dbReference>
<name>A0A0A5GL01_9BACI</name>
<dbReference type="AlphaFoldDB" id="A0A0A5GL01"/>
<dbReference type="Gene3D" id="3.30.565.10">
    <property type="entry name" value="Histidine kinase-like ATPase, C-terminal domain"/>
    <property type="match status" value="1"/>
</dbReference>
<dbReference type="RefSeq" id="WP_026798945.1">
    <property type="nucleotide sequence ID" value="NZ_AULI01000001.1"/>
</dbReference>
<dbReference type="STRING" id="1385510.GCA_000425205_00116"/>
<dbReference type="GO" id="GO:0046983">
    <property type="term" value="F:protein dimerization activity"/>
    <property type="evidence" value="ECO:0007669"/>
    <property type="project" value="InterPro"/>
</dbReference>
<evidence type="ECO:0000313" key="10">
    <source>
        <dbReference type="EMBL" id="KGX93941.1"/>
    </source>
</evidence>
<dbReference type="InterPro" id="IPR011712">
    <property type="entry name" value="Sig_transdc_His_kin_sub3_dim/P"/>
</dbReference>
<organism evidence="10 11">
    <name type="scientific">Pontibacillus halophilus JSM 076056 = DSM 19796</name>
    <dbReference type="NCBI Taxonomy" id="1385510"/>
    <lineage>
        <taxon>Bacteria</taxon>
        <taxon>Bacillati</taxon>
        <taxon>Bacillota</taxon>
        <taxon>Bacilli</taxon>
        <taxon>Bacillales</taxon>
        <taxon>Bacillaceae</taxon>
        <taxon>Pontibacillus</taxon>
    </lineage>
</organism>
<keyword evidence="8" id="KW-0175">Coiled coil</keyword>
<dbReference type="SUPFAM" id="SSF55874">
    <property type="entry name" value="ATPase domain of HSP90 chaperone/DNA topoisomerase II/histidine kinase"/>
    <property type="match status" value="1"/>
</dbReference>
<proteinExistence type="predicted"/>
<comment type="function">
    <text evidence="7">Member of the two-component regulatory system DegS/DegU, which plays an important role in the transition growth phase.</text>
</comment>
<keyword evidence="5 7" id="KW-0067">ATP-binding</keyword>
<evidence type="ECO:0000256" key="1">
    <source>
        <dbReference type="ARBA" id="ARBA00000085"/>
    </source>
</evidence>
<evidence type="ECO:0000259" key="9">
    <source>
        <dbReference type="PROSITE" id="PS50109"/>
    </source>
</evidence>
<evidence type="ECO:0000256" key="3">
    <source>
        <dbReference type="ARBA" id="ARBA00022741"/>
    </source>
</evidence>
<reference evidence="10 11" key="1">
    <citation type="submission" date="2013-08" db="EMBL/GenBank/DDBJ databases">
        <authorList>
            <person name="Huang J."/>
            <person name="Wang G."/>
        </authorList>
    </citation>
    <scope>NUCLEOTIDE SEQUENCE [LARGE SCALE GENOMIC DNA]</scope>
    <source>
        <strain evidence="10 11">JSM 076056</strain>
    </source>
</reference>
<dbReference type="EC" id="3.1.3.-" evidence="7"/>
<keyword evidence="7" id="KW-0904">Protein phosphatase</keyword>
<dbReference type="eggNOG" id="COG4585">
    <property type="taxonomic scope" value="Bacteria"/>
</dbReference>
<evidence type="ECO:0000256" key="7">
    <source>
        <dbReference type="PIRNR" id="PIRNR003169"/>
    </source>
</evidence>
<dbReference type="Gene3D" id="1.20.5.1930">
    <property type="match status" value="1"/>
</dbReference>
<dbReference type="PANTHER" id="PTHR24421">
    <property type="entry name" value="NITRATE/NITRITE SENSOR PROTEIN NARX-RELATED"/>
    <property type="match status" value="1"/>
</dbReference>
<evidence type="ECO:0000256" key="2">
    <source>
        <dbReference type="ARBA" id="ARBA00022679"/>
    </source>
</evidence>
<feature type="coiled-coil region" evidence="8">
    <location>
        <begin position="33"/>
        <end position="67"/>
    </location>
</feature>
<dbReference type="CDD" id="cd16917">
    <property type="entry name" value="HATPase_UhpB-NarQ-NarX-like"/>
    <property type="match status" value="1"/>
</dbReference>
<feature type="coiled-coil region" evidence="8">
    <location>
        <begin position="104"/>
        <end position="166"/>
    </location>
</feature>
<keyword evidence="6 7" id="KW-0902">Two-component regulatory system</keyword>
<keyword evidence="3 7" id="KW-0547">Nucleotide-binding</keyword>
<comment type="catalytic activity">
    <reaction evidence="1 7">
        <text>ATP + protein L-histidine = ADP + protein N-phospho-L-histidine.</text>
        <dbReference type="EC" id="2.7.13.3"/>
    </reaction>
</comment>